<name>A0ABD5T038_9EURY</name>
<reference evidence="1 2" key="1">
    <citation type="journal article" date="2019" name="Int. J. Syst. Evol. Microbiol.">
        <title>The Global Catalogue of Microorganisms (GCM) 10K type strain sequencing project: providing services to taxonomists for standard genome sequencing and annotation.</title>
        <authorList>
            <consortium name="The Broad Institute Genomics Platform"/>
            <consortium name="The Broad Institute Genome Sequencing Center for Infectious Disease"/>
            <person name="Wu L."/>
            <person name="Ma J."/>
        </authorList>
    </citation>
    <scope>NUCLEOTIDE SEQUENCE [LARGE SCALE GENOMIC DNA]</scope>
    <source>
        <strain evidence="1 2">PJ61</strain>
    </source>
</reference>
<dbReference type="InterPro" id="IPR027417">
    <property type="entry name" value="P-loop_NTPase"/>
</dbReference>
<proteinExistence type="predicted"/>
<protein>
    <submittedName>
        <fullName evidence="1">DNA helicase UvrD</fullName>
    </submittedName>
</protein>
<dbReference type="Proteomes" id="UP001596274">
    <property type="component" value="Unassembled WGS sequence"/>
</dbReference>
<organism evidence="1 2">
    <name type="scientific">Halorubrum pallidum</name>
    <dbReference type="NCBI Taxonomy" id="1526114"/>
    <lineage>
        <taxon>Archaea</taxon>
        <taxon>Methanobacteriati</taxon>
        <taxon>Methanobacteriota</taxon>
        <taxon>Stenosarchaea group</taxon>
        <taxon>Halobacteria</taxon>
        <taxon>Halobacteriales</taxon>
        <taxon>Haloferacaceae</taxon>
        <taxon>Halorubrum</taxon>
    </lineage>
</organism>
<keyword evidence="1" id="KW-0547">Nucleotide-binding</keyword>
<dbReference type="Gene3D" id="1.10.486.10">
    <property type="entry name" value="PCRA, domain 4"/>
    <property type="match status" value="1"/>
</dbReference>
<keyword evidence="1" id="KW-0347">Helicase</keyword>
<dbReference type="AlphaFoldDB" id="A0ABD5T038"/>
<evidence type="ECO:0000313" key="2">
    <source>
        <dbReference type="Proteomes" id="UP001596274"/>
    </source>
</evidence>
<evidence type="ECO:0000313" key="1">
    <source>
        <dbReference type="EMBL" id="MFC6770144.1"/>
    </source>
</evidence>
<accession>A0ABD5T038</accession>
<gene>
    <name evidence="1" type="ORF">ACFQDD_01155</name>
</gene>
<keyword evidence="2" id="KW-1185">Reference proteome</keyword>
<keyword evidence="1" id="KW-0067">ATP-binding</keyword>
<sequence length="690" mass="77810">MISVSEVQHFDGTLITVPFGTGEPRSTVTEQYQALLKEYNPEDIVVITGSPTSMETFREELKDIVPGSAVPRVTSLVVQATDVVNQTDNRAILSDAMRRELVHRFLEEQEWDSEHFQRAAKQPSFLSDIAQLMETATWQDISFEKTPELIEVSELVEAFHDWLDEHDHLERGQLITEANAALSETEKRDDVVDVEAILAVEFEEFLPLDRRYLATVADGLELVCVAEENASVRRTWIEPGPITDYVSFSRTESTARTAPPSRPAATGAYLATETVHEDPEVGEVNVIPTETADEQVKKVADEIERLRDRENWDYEEFAVALKQSGSAVIETLRAFQQTGVPTESSTVTGFGDDPAIRELLQVVRYLAADDDDARTELLEASVLDESILASIEQMEGLSSPLRRWATESNMKVRIAEETSPLNVRAQFGNVRRAFTMAEFVEDTPFIETTWESFATMLERAHEYAPQQNQTSSTEFDGGVRVDHLQAIKNGSFRAVFLLDIVDEEYPGTPSQTRLFPQERLSEMPDYPGVTQVEAEDVTDTFPTSSTASSRSFRRYHAEHARRRLAIGATAAGDRLYFCLYNHKDTALEERAQPSRFLTDAYRQLPWVKEATESEIRSQRRAEEYLLSRVDNALADVRRSHSQDVTVSLDEVEAELSEIQHLLSESGTRGEQLRDALQARIEFADGGVRRD</sequence>
<dbReference type="GO" id="GO:0004386">
    <property type="term" value="F:helicase activity"/>
    <property type="evidence" value="ECO:0007669"/>
    <property type="project" value="UniProtKB-KW"/>
</dbReference>
<keyword evidence="1" id="KW-0378">Hydrolase</keyword>
<comment type="caution">
    <text evidence="1">The sequence shown here is derived from an EMBL/GenBank/DDBJ whole genome shotgun (WGS) entry which is preliminary data.</text>
</comment>
<dbReference type="Gene3D" id="3.40.50.300">
    <property type="entry name" value="P-loop containing nucleotide triphosphate hydrolases"/>
    <property type="match status" value="2"/>
</dbReference>
<dbReference type="SUPFAM" id="SSF52540">
    <property type="entry name" value="P-loop containing nucleoside triphosphate hydrolases"/>
    <property type="match status" value="1"/>
</dbReference>
<dbReference type="EMBL" id="JBHSWT010000013">
    <property type="protein sequence ID" value="MFC6770144.1"/>
    <property type="molecule type" value="Genomic_DNA"/>
</dbReference>